<keyword evidence="4" id="KW-1185">Reference proteome</keyword>
<dbReference type="SUPFAM" id="SSF56112">
    <property type="entry name" value="Protein kinase-like (PK-like)"/>
    <property type="match status" value="1"/>
</dbReference>
<gene>
    <name evidence="2" type="ORF">PCAL00307_LOCUS394</name>
    <name evidence="3" type="ORF">PECAL_3P08490</name>
</gene>
<dbReference type="AlphaFoldDB" id="A0A7S3ZJ90"/>
<name>A0A7S3ZJ90_9STRA</name>
<dbReference type="EMBL" id="HBIW01000474">
    <property type="protein sequence ID" value="CAE0684960.1"/>
    <property type="molecule type" value="Transcribed_RNA"/>
</dbReference>
<evidence type="ECO:0000313" key="2">
    <source>
        <dbReference type="EMBL" id="CAE0684960.1"/>
    </source>
</evidence>
<proteinExistence type="predicted"/>
<dbReference type="Pfam" id="PF01636">
    <property type="entry name" value="APH"/>
    <property type="match status" value="1"/>
</dbReference>
<accession>A0A7S3ZJ90</accession>
<feature type="domain" description="Aminoglycoside phosphotransferase" evidence="1">
    <location>
        <begin position="63"/>
        <end position="257"/>
    </location>
</feature>
<evidence type="ECO:0000313" key="4">
    <source>
        <dbReference type="Proteomes" id="UP000789595"/>
    </source>
</evidence>
<evidence type="ECO:0000313" key="3">
    <source>
        <dbReference type="EMBL" id="CAH0370933.1"/>
    </source>
</evidence>
<dbReference type="Proteomes" id="UP000789595">
    <property type="component" value="Unassembled WGS sequence"/>
</dbReference>
<reference evidence="2" key="1">
    <citation type="submission" date="2021-01" db="EMBL/GenBank/DDBJ databases">
        <authorList>
            <person name="Corre E."/>
            <person name="Pelletier E."/>
            <person name="Niang G."/>
            <person name="Scheremetjew M."/>
            <person name="Finn R."/>
            <person name="Kale V."/>
            <person name="Holt S."/>
            <person name="Cochrane G."/>
            <person name="Meng A."/>
            <person name="Brown T."/>
            <person name="Cohen L."/>
        </authorList>
    </citation>
    <scope>NUCLEOTIDE SEQUENCE</scope>
    <source>
        <strain evidence="2">CCMP1756</strain>
    </source>
</reference>
<sequence>MKPAEAKRLAALADCEGDAWKAKSIQRLWAGMGTIYELSCGDERIIAKVVKLPKRCDSVGDRRKAKSYECEAAFYRDGYAAQLLDAGVVVPRPLHVEARSDGVTIVMSRLDGRPGAFDRRGTETALAALARLHACFWGPRADEAVAGGLQEQGTMWYLDTRADEFASMPTKGWEGRLRLAAKAIDARLKADPMQSVVHGDPKDANFYFAADGTPQLYDFQYCGKACPAKDVAYCLCCGSSAWDAADELARGYHRDLSTALASRGEEPPPVDEFLETLQLAYADLGRWMSGWGWWGNDLEPRICRLLDRLDGGTALASAEEYGAAVAREFPV</sequence>
<dbReference type="Gene3D" id="3.90.1200.10">
    <property type="match status" value="1"/>
</dbReference>
<dbReference type="InterPro" id="IPR002575">
    <property type="entry name" value="Aminoglycoside_PTrfase"/>
</dbReference>
<evidence type="ECO:0000259" key="1">
    <source>
        <dbReference type="Pfam" id="PF01636"/>
    </source>
</evidence>
<reference evidence="3" key="2">
    <citation type="submission" date="2021-11" db="EMBL/GenBank/DDBJ databases">
        <authorList>
            <consortium name="Genoscope - CEA"/>
            <person name="William W."/>
        </authorList>
    </citation>
    <scope>NUCLEOTIDE SEQUENCE</scope>
</reference>
<dbReference type="EMBL" id="CAKKNE010000003">
    <property type="protein sequence ID" value="CAH0370933.1"/>
    <property type="molecule type" value="Genomic_DNA"/>
</dbReference>
<protein>
    <recommendedName>
        <fullName evidence="1">Aminoglycoside phosphotransferase domain-containing protein</fullName>
    </recommendedName>
</protein>
<dbReference type="InterPro" id="IPR011009">
    <property type="entry name" value="Kinase-like_dom_sf"/>
</dbReference>
<dbReference type="OrthoDB" id="411145at2759"/>
<organism evidence="2">
    <name type="scientific">Pelagomonas calceolata</name>
    <dbReference type="NCBI Taxonomy" id="35677"/>
    <lineage>
        <taxon>Eukaryota</taxon>
        <taxon>Sar</taxon>
        <taxon>Stramenopiles</taxon>
        <taxon>Ochrophyta</taxon>
        <taxon>Pelagophyceae</taxon>
        <taxon>Pelagomonadales</taxon>
        <taxon>Pelagomonadaceae</taxon>
        <taxon>Pelagomonas</taxon>
    </lineage>
</organism>